<keyword evidence="8" id="KW-0995">Kinetochore</keyword>
<keyword evidence="8" id="KW-0539">Nucleus</keyword>
<keyword evidence="6 8" id="KW-0131">Cell cycle</keyword>
<evidence type="ECO:0000256" key="7">
    <source>
        <dbReference type="ARBA" id="ARBA00023328"/>
    </source>
</evidence>
<dbReference type="InterPro" id="IPR055307">
    <property type="entry name" value="NDC80_plants"/>
</dbReference>
<name>A0A5N6QQ02_9ROSI</name>
<evidence type="ECO:0000256" key="6">
    <source>
        <dbReference type="ARBA" id="ARBA00023306"/>
    </source>
</evidence>
<keyword evidence="7 8" id="KW-0137">Centromere</keyword>
<dbReference type="GO" id="GO:0051315">
    <property type="term" value="P:attachment of mitotic spindle microtubules to kinetochore"/>
    <property type="evidence" value="ECO:0007669"/>
    <property type="project" value="UniProtKB-UniRule"/>
</dbReference>
<evidence type="ECO:0000259" key="11">
    <source>
        <dbReference type="Pfam" id="PF03801"/>
    </source>
</evidence>
<feature type="compositionally biased region" description="Basic and acidic residues" evidence="10">
    <location>
        <begin position="26"/>
        <end position="36"/>
    </location>
</feature>
<dbReference type="GO" id="GO:0031262">
    <property type="term" value="C:Ndc80 complex"/>
    <property type="evidence" value="ECO:0007669"/>
    <property type="project" value="UniProtKB-UniRule"/>
</dbReference>
<evidence type="ECO:0000256" key="2">
    <source>
        <dbReference type="ARBA" id="ARBA00022454"/>
    </source>
</evidence>
<dbReference type="InterPro" id="IPR038273">
    <property type="entry name" value="Ndc80_sf"/>
</dbReference>
<comment type="subunit">
    <text evidence="8">Component of the NDC80 complex.</text>
</comment>
<proteinExistence type="inferred from homology"/>
<comment type="similarity">
    <text evidence="1 8">Belongs to the NDC80/HEC1 family.</text>
</comment>
<dbReference type="GO" id="GO:0005634">
    <property type="term" value="C:nucleus"/>
    <property type="evidence" value="ECO:0007669"/>
    <property type="project" value="UniProtKB-SubCell"/>
</dbReference>
<dbReference type="Pfam" id="PF03801">
    <property type="entry name" value="Ndc80_HEC"/>
    <property type="match status" value="1"/>
</dbReference>
<dbReference type="EMBL" id="CM017322">
    <property type="protein sequence ID" value="KAE8009114.1"/>
    <property type="molecule type" value="Genomic_DNA"/>
</dbReference>
<gene>
    <name evidence="12" type="ORF">FH972_005568</name>
</gene>
<keyword evidence="2 8" id="KW-0158">Chromosome</keyword>
<evidence type="ECO:0000313" key="13">
    <source>
        <dbReference type="Proteomes" id="UP000327013"/>
    </source>
</evidence>
<accession>A0A5N6QQ02</accession>
<evidence type="ECO:0000256" key="5">
    <source>
        <dbReference type="ARBA" id="ARBA00023054"/>
    </source>
</evidence>
<evidence type="ECO:0000256" key="10">
    <source>
        <dbReference type="SAM" id="MobiDB-lite"/>
    </source>
</evidence>
<comment type="function">
    <text evidence="8">Acts as a component of the essential kinetochore-associated NDC80 complex, which is required for chromosome segregation and spindle checkpoint activity.</text>
</comment>
<dbReference type="GO" id="GO:0051301">
    <property type="term" value="P:cell division"/>
    <property type="evidence" value="ECO:0007669"/>
    <property type="project" value="UniProtKB-UniRule"/>
</dbReference>
<sequence>MMRATGGGRRRPKESFNPPPPPTPQEHLRQYGRDSDASFASSRPSSVGMGRAPSAAASFELYKDRSLQQSAISTINSYLSSLSYPPLKTPLPSAKEIIQTLHFLLSRLDFSSSKLEEDLPSLLKSLNYPFKFNKSILKSPGTPHQWPSFLALIHWLVQIALFKDHLSSPSSPSEFSDGENDEMKAYVLESYLHYIHGDDDSVDALDGVFVERLERKKEDLRESVGVLGSNVGELEAKAEALRSGPSQKEVLEKEKGLLEEDVNKFHTMVAELSERIPAMEKVLEDKERELEAKVEERKRICEENEELKRRVETQTVNARDVERMRRELQAMERDAGEAELARNAWDEKCWDLDSTLDHKFKELEALAMQCNQAMRRLKIDNDFQYVLNAKGSTPTEIMGIDYKSKLQPALNSYADEIQKSSMAKLEELISLQQQSKENAAKIEGKRNHVAELQSLIDEMEAQLNLLKKEIQDYTHRCAAEAKKMMEEVQEEAHNLDIVEREAAEVLKTSELRLQEAIRESEEKIQMNARELFTMVDAVSKYKEYAESRISEMKSELAETAVAVSDAHKGSLPAQFRMF</sequence>
<keyword evidence="4 8" id="KW-0498">Mitosis</keyword>
<keyword evidence="5 9" id="KW-0175">Coiled coil</keyword>
<feature type="compositionally biased region" description="Low complexity" evidence="10">
    <location>
        <begin position="37"/>
        <end position="46"/>
    </location>
</feature>
<evidence type="ECO:0000256" key="1">
    <source>
        <dbReference type="ARBA" id="ARBA00007050"/>
    </source>
</evidence>
<comment type="subcellular location">
    <subcellularLocation>
        <location evidence="8">Chromosome</location>
        <location evidence="8">Centromere</location>
        <location evidence="8">Kinetochore</location>
    </subcellularLocation>
    <subcellularLocation>
        <location evidence="8">Nucleus</location>
    </subcellularLocation>
</comment>
<dbReference type="PANTHER" id="PTHR46681:SF1">
    <property type="entry name" value="KINETOCHORE PROTEIN NDC80 HOMOLOG"/>
    <property type="match status" value="1"/>
</dbReference>
<evidence type="ECO:0000256" key="8">
    <source>
        <dbReference type="RuleBase" id="RU368072"/>
    </source>
</evidence>
<feature type="domain" description="Kinetochore protein Ndc80 CH" evidence="11">
    <location>
        <begin position="62"/>
        <end position="164"/>
    </location>
</feature>
<dbReference type="Proteomes" id="UP000327013">
    <property type="component" value="Chromosome 2"/>
</dbReference>
<dbReference type="OrthoDB" id="7459479at2759"/>
<evidence type="ECO:0000256" key="9">
    <source>
        <dbReference type="SAM" id="Coils"/>
    </source>
</evidence>
<reference evidence="12 13" key="1">
    <citation type="submission" date="2019-06" db="EMBL/GenBank/DDBJ databases">
        <title>A chromosomal-level reference genome of Carpinus fangiana (Coryloideae, Betulaceae).</title>
        <authorList>
            <person name="Yang X."/>
            <person name="Wang Z."/>
            <person name="Zhang L."/>
            <person name="Hao G."/>
            <person name="Liu J."/>
            <person name="Yang Y."/>
        </authorList>
    </citation>
    <scope>NUCLEOTIDE SEQUENCE [LARGE SCALE GENOMIC DNA]</scope>
    <source>
        <strain evidence="12">Cfa_2016G</strain>
        <tissue evidence="12">Leaf</tissue>
    </source>
</reference>
<keyword evidence="13" id="KW-1185">Reference proteome</keyword>
<organism evidence="12 13">
    <name type="scientific">Carpinus fangiana</name>
    <dbReference type="NCBI Taxonomy" id="176857"/>
    <lineage>
        <taxon>Eukaryota</taxon>
        <taxon>Viridiplantae</taxon>
        <taxon>Streptophyta</taxon>
        <taxon>Embryophyta</taxon>
        <taxon>Tracheophyta</taxon>
        <taxon>Spermatophyta</taxon>
        <taxon>Magnoliopsida</taxon>
        <taxon>eudicotyledons</taxon>
        <taxon>Gunneridae</taxon>
        <taxon>Pentapetalae</taxon>
        <taxon>rosids</taxon>
        <taxon>fabids</taxon>
        <taxon>Fagales</taxon>
        <taxon>Betulaceae</taxon>
        <taxon>Carpinus</taxon>
    </lineage>
</organism>
<dbReference type="Gene3D" id="1.10.418.30">
    <property type="entry name" value="Ncd80 complex, Ncd80 subunit"/>
    <property type="match status" value="1"/>
</dbReference>
<dbReference type="InterPro" id="IPR055260">
    <property type="entry name" value="Ndc80_CH"/>
</dbReference>
<dbReference type="AlphaFoldDB" id="A0A5N6QQ02"/>
<keyword evidence="3 8" id="KW-0132">Cell division</keyword>
<feature type="region of interest" description="Disordered" evidence="10">
    <location>
        <begin position="1"/>
        <end position="50"/>
    </location>
</feature>
<feature type="coiled-coil region" evidence="9">
    <location>
        <begin position="442"/>
        <end position="501"/>
    </location>
</feature>
<dbReference type="PANTHER" id="PTHR46681">
    <property type="entry name" value="KINETOCHORE PROTEIN NDC80 HOMOLOG"/>
    <property type="match status" value="1"/>
</dbReference>
<evidence type="ECO:0000313" key="12">
    <source>
        <dbReference type="EMBL" id="KAE8009114.1"/>
    </source>
</evidence>
<feature type="coiled-coil region" evidence="9">
    <location>
        <begin position="269"/>
        <end position="380"/>
    </location>
</feature>
<evidence type="ECO:0000256" key="3">
    <source>
        <dbReference type="ARBA" id="ARBA00022618"/>
    </source>
</evidence>
<evidence type="ECO:0000256" key="4">
    <source>
        <dbReference type="ARBA" id="ARBA00022776"/>
    </source>
</evidence>
<protein>
    <recommendedName>
        <fullName evidence="8">Kinetochore protein NDC80</fullName>
    </recommendedName>
</protein>